<feature type="compositionally biased region" description="Low complexity" evidence="1">
    <location>
        <begin position="733"/>
        <end position="770"/>
    </location>
</feature>
<comment type="caution">
    <text evidence="2">The sequence shown here is derived from an EMBL/GenBank/DDBJ whole genome shotgun (WGS) entry which is preliminary data.</text>
</comment>
<feature type="non-terminal residue" evidence="2">
    <location>
        <position position="1732"/>
    </location>
</feature>
<feature type="region of interest" description="Disordered" evidence="1">
    <location>
        <begin position="1090"/>
        <end position="1423"/>
    </location>
</feature>
<gene>
    <name evidence="2" type="ORF">CEUSTIGMA_g1283.t1</name>
</gene>
<feature type="compositionally biased region" description="Gly residues" evidence="1">
    <location>
        <begin position="591"/>
        <end position="603"/>
    </location>
</feature>
<organism evidence="2 3">
    <name type="scientific">Chlamydomonas eustigma</name>
    <dbReference type="NCBI Taxonomy" id="1157962"/>
    <lineage>
        <taxon>Eukaryota</taxon>
        <taxon>Viridiplantae</taxon>
        <taxon>Chlorophyta</taxon>
        <taxon>core chlorophytes</taxon>
        <taxon>Chlorophyceae</taxon>
        <taxon>CS clade</taxon>
        <taxon>Chlamydomonadales</taxon>
        <taxon>Chlamydomonadaceae</taxon>
        <taxon>Chlamydomonas</taxon>
    </lineage>
</organism>
<feature type="compositionally biased region" description="Basic and acidic residues" evidence="1">
    <location>
        <begin position="526"/>
        <end position="551"/>
    </location>
</feature>
<feature type="compositionally biased region" description="Gly residues" evidence="1">
    <location>
        <begin position="1170"/>
        <end position="1182"/>
    </location>
</feature>
<dbReference type="OrthoDB" id="553351at2759"/>
<keyword evidence="3" id="KW-1185">Reference proteome</keyword>
<feature type="region of interest" description="Disordered" evidence="1">
    <location>
        <begin position="1542"/>
        <end position="1565"/>
    </location>
</feature>
<proteinExistence type="predicted"/>
<feature type="compositionally biased region" description="Polar residues" evidence="1">
    <location>
        <begin position="1248"/>
        <end position="1257"/>
    </location>
</feature>
<feature type="region of interest" description="Disordered" evidence="1">
    <location>
        <begin position="701"/>
        <end position="803"/>
    </location>
</feature>
<sequence>MPQLPGVSSPGSIAAAAAATAAAAIMSGVPTELLEAVTSSQLPDPAPEPQDAAARRRQELYHQITSLVSGSSELPMLQGCTAAATPVLLPFLPPTAPLLPFSSSAQFMPAEFDRPFTSDIGPQVQHPERSANTNKRPLITQLNEVTLVQDVNDDGRNSSQDSHELLKKRHKVTNIECTADGVPQAATSHGEAVSPPAISDRVDVSFIEATSREDASSQATWISLAEGDQEGPAAVSSQATWISLAEGDQEGPAAVSSQATWISLAEAPEEPVEPVVSSAMPVPSAEEPEASIEGPAELPEGPATSNEEAAERTDLLRSESIQSIIKGCEPPSAHLVSPMDTGSGSAVEGIKVQIMKHVGSETAAAAAGTITVDSDPVGAGTSTVEVATGAVGGASTVGGGAAAASTGSAGGDSAAAAAAAATGSAGPNTDEVAAGCSAAGATAGSAGCSAAGATAGVAGPINAGAGTGEGGTDAVDDTAGQTTNAACSNSAAGIKAVGTAAAAAAAGAGGLTDNGVTSALVASKQSNRDQSDRGERRSSSNDITPGKERQGRGVGTDSLEVRAERSSIKRSYHHQRQQPSDSSSWDMILRGGRGSGGRGGGSEETGLRYRPSRIESPRVPSGARTGVPLPGAREAVRTSEAQRIPPDEIRRAERLSFRDGTPGFKAVVPPGTTDDAGNKQVLSTTTVPAKEAALAKAAVVEAKDGARVGHKSPLNGAVRPKQEHPPPAEQAVSSSPSSSGTSSSSYSSSNSDSSATSSTTSSSSSSTSSSTPPPKTTGKLKDGGFKSPPLPSRPYAAGPTSVAPEIQSAMELGLEAARGSAAQLTPYKPASNKQNAVVPASKHDAVSASAGGTTGPIKMTVTKASSLGRVVNSSPADVMVPVEPSLPSAHGTLLFPSPAVPPAAAPDPLDLLASHVPLALVPPPKQSILAAAAEESSPLPPTAAATAPSPLPPAPIMLNISAAASGSPVIPLALSPLPPSSNKSQTPLAAGSIAGTTNALGAAMGSIAGTTNALGAAMGSIAGTTNALGAAMGLIAGSSALGAATGTLAGSSALGAAMGALAGSSALGAATGATAAGAGGINARGLVSGLAESKQSNRDQSDRGERRSSSNDITPGKERQGRGIDTDRPMEHHDTDSLEVRAERSSSKRSYHHQRQQPSDSSSWDLILRGGRGSGGRGGGSEETGLRYRPSRIESPRVPSGARTGVPSPGAREAVRAREAKQKSPDEIRRAERSDPPGSKLMIPGTSHDASNKQLLSRATVPKEAGYANVTVAEAKDGARVGLNSPLDRSVRPKQQRPPPAEQAAPSSPSSSGTSSSSYSSSNSDSSATSSTTSSSSSTSSSKSLPKTISRRKEGAHKSPPLLSRPSATGALEIHGTNKLGLDAARQLSHNKPASNMPNAVVPASKHDAVSASAGGTAGPIKMTATKVPPLEKVAHTPPPVPDVAVLSPSPVLPPAPDPVGLPASQVPPSPVPSPAPTAAPLPLPSVPIMLNVPAAASGSPVIPLALTPVPPTSHKYQALSTGTALPLNGSLAASASPAPAVASASSSLPPPPQLPIDPHTSSTPLESAALAASPISRLLGSLVPQSLPLNPTASPATQAIALRGTKPSACQPALLPAIITSAAPSIVYPPPPPPPLSASSIKSPPLPLPSAIVITPPLPATACIELPPPPPSVPVLHKSTPPPPAVHTIIKPPAAPLSAPAALITVPAAHLAPAAPAAPITVPAAHLAPAA</sequence>
<evidence type="ECO:0000256" key="1">
    <source>
        <dbReference type="SAM" id="MobiDB-lite"/>
    </source>
</evidence>
<protein>
    <submittedName>
        <fullName evidence="2">Uncharacterized protein</fullName>
    </submittedName>
</protein>
<feature type="compositionally biased region" description="Basic and acidic residues" evidence="1">
    <location>
        <begin position="645"/>
        <end position="657"/>
    </location>
</feature>
<feature type="compositionally biased region" description="Basic and acidic residues" evidence="1">
    <location>
        <begin position="1095"/>
        <end position="1146"/>
    </location>
</feature>
<feature type="compositionally biased region" description="Polar residues" evidence="1">
    <location>
        <begin position="1388"/>
        <end position="1398"/>
    </location>
</feature>
<dbReference type="EMBL" id="BEGY01000005">
    <property type="protein sequence ID" value="GAX73832.1"/>
    <property type="molecule type" value="Genomic_DNA"/>
</dbReference>
<evidence type="ECO:0000313" key="2">
    <source>
        <dbReference type="EMBL" id="GAX73832.1"/>
    </source>
</evidence>
<evidence type="ECO:0000313" key="3">
    <source>
        <dbReference type="Proteomes" id="UP000232323"/>
    </source>
</evidence>
<feature type="region of interest" description="Disordered" evidence="1">
    <location>
        <begin position="523"/>
        <end position="679"/>
    </location>
</feature>
<feature type="compositionally biased region" description="Basic and acidic residues" evidence="1">
    <location>
        <begin position="1213"/>
        <end position="1235"/>
    </location>
</feature>
<feature type="compositionally biased region" description="Low complexity" evidence="1">
    <location>
        <begin position="1302"/>
        <end position="1344"/>
    </location>
</feature>
<accession>A0A250WT49</accession>
<feature type="region of interest" description="Disordered" evidence="1">
    <location>
        <begin position="270"/>
        <end position="313"/>
    </location>
</feature>
<feature type="compositionally biased region" description="Low complexity" evidence="1">
    <location>
        <begin position="273"/>
        <end position="285"/>
    </location>
</feature>
<feature type="region of interest" description="Disordered" evidence="1">
    <location>
        <begin position="1457"/>
        <end position="1477"/>
    </location>
</feature>
<reference evidence="2 3" key="1">
    <citation type="submission" date="2017-08" db="EMBL/GenBank/DDBJ databases">
        <title>Acidophilic green algal genome provides insights into adaptation to an acidic environment.</title>
        <authorList>
            <person name="Hirooka S."/>
            <person name="Hirose Y."/>
            <person name="Kanesaki Y."/>
            <person name="Higuchi S."/>
            <person name="Fujiwara T."/>
            <person name="Onuma R."/>
            <person name="Era A."/>
            <person name="Ohbayashi R."/>
            <person name="Uzuka A."/>
            <person name="Nozaki H."/>
            <person name="Yoshikawa H."/>
            <person name="Miyagishima S.Y."/>
        </authorList>
    </citation>
    <scope>NUCLEOTIDE SEQUENCE [LARGE SCALE GENOMIC DNA]</scope>
    <source>
        <strain evidence="2 3">NIES-2499</strain>
    </source>
</reference>
<dbReference type="Proteomes" id="UP000232323">
    <property type="component" value="Unassembled WGS sequence"/>
</dbReference>
<name>A0A250WT49_9CHLO</name>